<dbReference type="PRINTS" id="PR00092">
    <property type="entry name" value="TYROSINASE"/>
</dbReference>
<dbReference type="InterPro" id="IPR002227">
    <property type="entry name" value="Tyrosinase_Cu-bd"/>
</dbReference>
<protein>
    <recommendedName>
        <fullName evidence="3">Tyrosinase copper-binding domain-containing protein</fullName>
    </recommendedName>
</protein>
<dbReference type="Pfam" id="PF00264">
    <property type="entry name" value="Tyrosinase"/>
    <property type="match status" value="1"/>
</dbReference>
<dbReference type="Proteomes" id="UP001430848">
    <property type="component" value="Unassembled WGS sequence"/>
</dbReference>
<sequence>MKSPRLSAPTLESEKNDNYISAIQCLKAAPTKGKDFFDTLESRYDDFVALHINATRANTTGPPISVYGVHGVGVFLPWHRYAIWTFENVLRSECNYTGTQPYWDWTLDSPASNGSLLASPLLKSFGGDGSASTNCVETGPFTGNESLNIGPLESMSRNPRCLTRTLDDYTFNSSSAWNDVYPPAMSAKSHIQFQAFIDALDFIDPEDRISSDAVVSAHTLGHTVIGGDFMDVYSSPNDPLFWVHHTLLDYIWATWQKADKSRLADIGGARTTVGSGPGADQVETTTLDTPVWMGFLNDDVAVRDVMDTVNGDNQGVLCYEYEGSPSLVGHPGF</sequence>
<name>A0ABR1PGI7_DIAER</name>
<dbReference type="PANTHER" id="PTHR11474">
    <property type="entry name" value="TYROSINASE FAMILY MEMBER"/>
    <property type="match status" value="1"/>
</dbReference>
<dbReference type="PROSITE" id="PS00498">
    <property type="entry name" value="TYROSINASE_2"/>
    <property type="match status" value="1"/>
</dbReference>
<dbReference type="SUPFAM" id="SSF48056">
    <property type="entry name" value="Di-copper centre-containing domain"/>
    <property type="match status" value="1"/>
</dbReference>
<dbReference type="EMBL" id="JAKNSF020000010">
    <property type="protein sequence ID" value="KAK7736329.1"/>
    <property type="molecule type" value="Genomic_DNA"/>
</dbReference>
<organism evidence="4 5">
    <name type="scientific">Diaporthe eres</name>
    <name type="common">Phomopsis oblonga</name>
    <dbReference type="NCBI Taxonomy" id="83184"/>
    <lineage>
        <taxon>Eukaryota</taxon>
        <taxon>Fungi</taxon>
        <taxon>Dikarya</taxon>
        <taxon>Ascomycota</taxon>
        <taxon>Pezizomycotina</taxon>
        <taxon>Sordariomycetes</taxon>
        <taxon>Sordariomycetidae</taxon>
        <taxon>Diaporthales</taxon>
        <taxon>Diaporthaceae</taxon>
        <taxon>Diaporthe</taxon>
        <taxon>Diaporthe eres species complex</taxon>
    </lineage>
</organism>
<dbReference type="InterPro" id="IPR050316">
    <property type="entry name" value="Tyrosinase/Hemocyanin"/>
</dbReference>
<gene>
    <name evidence="4" type="ORF">SLS63_003306</name>
</gene>
<comment type="caution">
    <text evidence="4">The sequence shown here is derived from an EMBL/GenBank/DDBJ whole genome shotgun (WGS) entry which is preliminary data.</text>
</comment>
<evidence type="ECO:0000313" key="5">
    <source>
        <dbReference type="Proteomes" id="UP001430848"/>
    </source>
</evidence>
<reference evidence="4 5" key="1">
    <citation type="submission" date="2024-02" db="EMBL/GenBank/DDBJ databases">
        <title>De novo assembly and annotation of 12 fungi associated with fruit tree decline syndrome in Ontario, Canada.</title>
        <authorList>
            <person name="Sulman M."/>
            <person name="Ellouze W."/>
            <person name="Ilyukhin E."/>
        </authorList>
    </citation>
    <scope>NUCLEOTIDE SEQUENCE [LARGE SCALE GENOMIC DNA]</scope>
    <source>
        <strain evidence="4 5">M169</strain>
    </source>
</reference>
<keyword evidence="5" id="KW-1185">Reference proteome</keyword>
<keyword evidence="2" id="KW-0186">Copper</keyword>
<accession>A0ABR1PGI7</accession>
<evidence type="ECO:0000256" key="2">
    <source>
        <dbReference type="ARBA" id="ARBA00023008"/>
    </source>
</evidence>
<dbReference type="Gene3D" id="1.10.1280.10">
    <property type="entry name" value="Di-copper center containing domain from catechol oxidase"/>
    <property type="match status" value="1"/>
</dbReference>
<keyword evidence="1" id="KW-0479">Metal-binding</keyword>
<dbReference type="PANTHER" id="PTHR11474:SF126">
    <property type="entry name" value="TYROSINASE-LIKE PROTEIN TYR-1-RELATED"/>
    <property type="match status" value="1"/>
</dbReference>
<evidence type="ECO:0000313" key="4">
    <source>
        <dbReference type="EMBL" id="KAK7736329.1"/>
    </source>
</evidence>
<dbReference type="InterPro" id="IPR008922">
    <property type="entry name" value="Di-copper_centre_dom_sf"/>
</dbReference>
<evidence type="ECO:0000259" key="3">
    <source>
        <dbReference type="PROSITE" id="PS00498"/>
    </source>
</evidence>
<feature type="domain" description="Tyrosinase copper-binding" evidence="3">
    <location>
        <begin position="238"/>
        <end position="249"/>
    </location>
</feature>
<evidence type="ECO:0000256" key="1">
    <source>
        <dbReference type="ARBA" id="ARBA00022723"/>
    </source>
</evidence>
<proteinExistence type="predicted"/>